<dbReference type="InterPro" id="IPR014721">
    <property type="entry name" value="Ribsml_uS5_D2-typ_fold_subgr"/>
</dbReference>
<keyword evidence="5 10" id="KW-0547">Nucleotide-binding</keyword>
<evidence type="ECO:0000256" key="7">
    <source>
        <dbReference type="ARBA" id="ARBA00022840"/>
    </source>
</evidence>
<reference evidence="14" key="1">
    <citation type="journal article" date="2019" name="Int. J. Syst. Evol. Microbiol.">
        <title>The Global Catalogue of Microorganisms (GCM) 10K type strain sequencing project: providing services to taxonomists for standard genome sequencing and annotation.</title>
        <authorList>
            <consortium name="The Broad Institute Genomics Platform"/>
            <consortium name="The Broad Institute Genome Sequencing Center for Infectious Disease"/>
            <person name="Wu L."/>
            <person name="Ma J."/>
        </authorList>
    </citation>
    <scope>NUCLEOTIDE SEQUENCE [LARGE SCALE GENOMIC DNA]</scope>
    <source>
        <strain evidence="14">CCUG 48884</strain>
    </source>
</reference>
<keyword evidence="14" id="KW-1185">Reference proteome</keyword>
<evidence type="ECO:0000313" key="13">
    <source>
        <dbReference type="EMBL" id="MFD1263640.1"/>
    </source>
</evidence>
<dbReference type="Gene3D" id="3.30.230.10">
    <property type="match status" value="1"/>
</dbReference>
<dbReference type="Pfam" id="PF08544">
    <property type="entry name" value="GHMP_kinases_C"/>
    <property type="match status" value="1"/>
</dbReference>
<feature type="binding site" evidence="10">
    <location>
        <begin position="115"/>
        <end position="125"/>
    </location>
    <ligand>
        <name>ATP</name>
        <dbReference type="ChEBI" id="CHEBI:30616"/>
    </ligand>
</feature>
<proteinExistence type="inferred from homology"/>
<evidence type="ECO:0000313" key="14">
    <source>
        <dbReference type="Proteomes" id="UP001597158"/>
    </source>
</evidence>
<dbReference type="EMBL" id="JBHTMC010000014">
    <property type="protein sequence ID" value="MFD1263640.1"/>
    <property type="molecule type" value="Genomic_DNA"/>
</dbReference>
<comment type="catalytic activity">
    <reaction evidence="10">
        <text>4-CDP-2-C-methyl-D-erythritol + ATP = 4-CDP-2-C-methyl-D-erythritol 2-phosphate + ADP + H(+)</text>
        <dbReference type="Rhea" id="RHEA:18437"/>
        <dbReference type="ChEBI" id="CHEBI:15378"/>
        <dbReference type="ChEBI" id="CHEBI:30616"/>
        <dbReference type="ChEBI" id="CHEBI:57823"/>
        <dbReference type="ChEBI" id="CHEBI:57919"/>
        <dbReference type="ChEBI" id="CHEBI:456216"/>
        <dbReference type="EC" id="2.7.1.148"/>
    </reaction>
</comment>
<feature type="active site" evidence="10">
    <location>
        <position position="32"/>
    </location>
</feature>
<comment type="function">
    <text evidence="10">Catalyzes the phosphorylation of the position 2 hydroxy group of 4-diphosphocytidyl-2C-methyl-D-erythritol.</text>
</comment>
<evidence type="ECO:0000256" key="3">
    <source>
        <dbReference type="ARBA" id="ARBA00017473"/>
    </source>
</evidence>
<dbReference type="PANTHER" id="PTHR43527">
    <property type="entry name" value="4-DIPHOSPHOCYTIDYL-2-C-METHYL-D-ERYTHRITOL KINASE, CHLOROPLASTIC"/>
    <property type="match status" value="1"/>
</dbReference>
<dbReference type="InterPro" id="IPR013750">
    <property type="entry name" value="GHMP_kinase_C_dom"/>
</dbReference>
<protein>
    <recommendedName>
        <fullName evidence="3 10">4-diphosphocytidyl-2-C-methyl-D-erythritol kinase</fullName>
        <shortName evidence="10">CMK</shortName>
        <ecNumber evidence="2 10">2.7.1.148</ecNumber>
    </recommendedName>
    <alternativeName>
        <fullName evidence="9 10">4-(cytidine-5'-diphospho)-2-C-methyl-D-erythritol kinase</fullName>
    </alternativeName>
</protein>
<evidence type="ECO:0000256" key="8">
    <source>
        <dbReference type="ARBA" id="ARBA00023229"/>
    </source>
</evidence>
<evidence type="ECO:0000259" key="12">
    <source>
        <dbReference type="Pfam" id="PF08544"/>
    </source>
</evidence>
<keyword evidence="7 10" id="KW-0067">ATP-binding</keyword>
<feature type="domain" description="GHMP kinase C-terminal" evidence="12">
    <location>
        <begin position="222"/>
        <end position="274"/>
    </location>
</feature>
<dbReference type="Gene3D" id="3.30.70.890">
    <property type="entry name" value="GHMP kinase, C-terminal domain"/>
    <property type="match status" value="1"/>
</dbReference>
<dbReference type="InterPro" id="IPR006204">
    <property type="entry name" value="GHMP_kinase_N_dom"/>
</dbReference>
<organism evidence="13 14">
    <name type="scientific">Thauera mechernichensis</name>
    <dbReference type="NCBI Taxonomy" id="82788"/>
    <lineage>
        <taxon>Bacteria</taxon>
        <taxon>Pseudomonadati</taxon>
        <taxon>Pseudomonadota</taxon>
        <taxon>Betaproteobacteria</taxon>
        <taxon>Rhodocyclales</taxon>
        <taxon>Zoogloeaceae</taxon>
        <taxon>Thauera</taxon>
    </lineage>
</organism>
<accession>A0ABW3WCT7</accession>
<dbReference type="SUPFAM" id="SSF54211">
    <property type="entry name" value="Ribosomal protein S5 domain 2-like"/>
    <property type="match status" value="1"/>
</dbReference>
<dbReference type="Proteomes" id="UP001597158">
    <property type="component" value="Unassembled WGS sequence"/>
</dbReference>
<evidence type="ECO:0000259" key="11">
    <source>
        <dbReference type="Pfam" id="PF00288"/>
    </source>
</evidence>
<evidence type="ECO:0000256" key="2">
    <source>
        <dbReference type="ARBA" id="ARBA00012052"/>
    </source>
</evidence>
<keyword evidence="4 10" id="KW-0808">Transferase</keyword>
<name>A0ABW3WCT7_9RHOO</name>
<evidence type="ECO:0000256" key="6">
    <source>
        <dbReference type="ARBA" id="ARBA00022777"/>
    </source>
</evidence>
<dbReference type="GO" id="GO:0050515">
    <property type="term" value="F:4-(cytidine 5'-diphospho)-2-C-methyl-D-erythritol kinase activity"/>
    <property type="evidence" value="ECO:0007669"/>
    <property type="project" value="UniProtKB-EC"/>
</dbReference>
<dbReference type="EC" id="2.7.1.148" evidence="2 10"/>
<dbReference type="PANTHER" id="PTHR43527:SF2">
    <property type="entry name" value="4-DIPHOSPHOCYTIDYL-2-C-METHYL-D-ERYTHRITOL KINASE, CHLOROPLASTIC"/>
    <property type="match status" value="1"/>
</dbReference>
<keyword evidence="6 10" id="KW-0418">Kinase</keyword>
<comment type="similarity">
    <text evidence="1 10">Belongs to the GHMP kinase family. IspE subfamily.</text>
</comment>
<evidence type="ECO:0000256" key="4">
    <source>
        <dbReference type="ARBA" id="ARBA00022679"/>
    </source>
</evidence>
<gene>
    <name evidence="10 13" type="primary">ispE</name>
    <name evidence="13" type="ORF">ACFQ4M_08575</name>
</gene>
<feature type="active site" evidence="10">
    <location>
        <position position="157"/>
    </location>
</feature>
<dbReference type="Pfam" id="PF00288">
    <property type="entry name" value="GHMP_kinases_N"/>
    <property type="match status" value="1"/>
</dbReference>
<keyword evidence="8 10" id="KW-0414">Isoprene biosynthesis</keyword>
<dbReference type="RefSeq" id="WP_002938447.1">
    <property type="nucleotide sequence ID" value="NZ_JARQZE010000016.1"/>
</dbReference>
<evidence type="ECO:0000256" key="10">
    <source>
        <dbReference type="HAMAP-Rule" id="MF_00061"/>
    </source>
</evidence>
<dbReference type="HAMAP" id="MF_00061">
    <property type="entry name" value="IspE"/>
    <property type="match status" value="1"/>
</dbReference>
<comment type="caution">
    <text evidence="13">The sequence shown here is derived from an EMBL/GenBank/DDBJ whole genome shotgun (WGS) entry which is preliminary data.</text>
</comment>
<feature type="domain" description="GHMP kinase N-terminal" evidence="11">
    <location>
        <begin position="88"/>
        <end position="164"/>
    </location>
</feature>
<dbReference type="SUPFAM" id="SSF55060">
    <property type="entry name" value="GHMP Kinase, C-terminal domain"/>
    <property type="match status" value="1"/>
</dbReference>
<dbReference type="PIRSF" id="PIRSF010376">
    <property type="entry name" value="IspE"/>
    <property type="match status" value="1"/>
</dbReference>
<evidence type="ECO:0000256" key="9">
    <source>
        <dbReference type="ARBA" id="ARBA00032554"/>
    </source>
</evidence>
<dbReference type="InterPro" id="IPR004424">
    <property type="entry name" value="IspE"/>
</dbReference>
<comment type="pathway">
    <text evidence="10">Isoprenoid biosynthesis; isopentenyl diphosphate biosynthesis via DXP pathway; isopentenyl diphosphate from 1-deoxy-D-xylulose 5-phosphate: step 3/6.</text>
</comment>
<dbReference type="InterPro" id="IPR020568">
    <property type="entry name" value="Ribosomal_Su5_D2-typ_SF"/>
</dbReference>
<evidence type="ECO:0000256" key="1">
    <source>
        <dbReference type="ARBA" id="ARBA00009684"/>
    </source>
</evidence>
<dbReference type="NCBIfam" id="TIGR00154">
    <property type="entry name" value="ispE"/>
    <property type="match status" value="1"/>
</dbReference>
<sequence>MDHPALNTAPLLGTVLQAGKPTQLLGCPAPAKLNLFLHVVGRRPDGYHLLQTAFRLLDWGDTIDLRLRTDGVIRRTNAIAGVAEEQDLVVRAARLLQQRTATTLGADITLHKQLPMGGGLGGGSSDAATTLIALNRLWQTGQSRAQLQTIGLELGADVPVFVFGEDAFAEGVGEQLQALTLPSAWYVILSPGVSIPTAEIFSSKDLTRNTPLIKMADFAASTTHNDLQTVACNRYPEVQEAIDWLSNFAPARMTGSGACVFAEARSEEQADRITKSCPPRWKAWKARSLARHPLYEWLQ</sequence>
<evidence type="ECO:0000256" key="5">
    <source>
        <dbReference type="ARBA" id="ARBA00022741"/>
    </source>
</evidence>
<dbReference type="InterPro" id="IPR036554">
    <property type="entry name" value="GHMP_kinase_C_sf"/>
</dbReference>